<dbReference type="InterPro" id="IPR001650">
    <property type="entry name" value="Helicase_C-like"/>
</dbReference>
<name>A0ABV0GLJ3_9BURK</name>
<dbReference type="PROSITE" id="PS51192">
    <property type="entry name" value="HELICASE_ATP_BIND_1"/>
    <property type="match status" value="1"/>
</dbReference>
<dbReference type="Gene3D" id="3.40.50.300">
    <property type="entry name" value="P-loop containing nucleotide triphosphate hydrolases"/>
    <property type="match status" value="2"/>
</dbReference>
<comment type="catalytic activity">
    <reaction evidence="6">
        <text>Couples ATP hydrolysis with the unwinding of duplex DNA by translocating in the 3'-5' direction.</text>
        <dbReference type="EC" id="5.6.2.4"/>
    </reaction>
</comment>
<dbReference type="PANTHER" id="PTHR13710:SF105">
    <property type="entry name" value="ATP-DEPENDENT DNA HELICASE Q1"/>
    <property type="match status" value="1"/>
</dbReference>
<comment type="caution">
    <text evidence="10">The sequence shown here is derived from an EMBL/GenBank/DDBJ whole genome shotgun (WGS) entry which is preliminary data.</text>
</comment>
<dbReference type="EC" id="5.6.2.4" evidence="7"/>
<dbReference type="InterPro" id="IPR027417">
    <property type="entry name" value="P-loop_NTPase"/>
</dbReference>
<evidence type="ECO:0000259" key="9">
    <source>
        <dbReference type="PROSITE" id="PS51194"/>
    </source>
</evidence>
<keyword evidence="2" id="KW-0547">Nucleotide-binding</keyword>
<feature type="domain" description="Helicase C-terminal" evidence="9">
    <location>
        <begin position="385"/>
        <end position="532"/>
    </location>
</feature>
<dbReference type="InterPro" id="IPR014001">
    <property type="entry name" value="Helicase_ATP-bd"/>
</dbReference>
<feature type="domain" description="Helicase ATP-binding" evidence="8">
    <location>
        <begin position="166"/>
        <end position="356"/>
    </location>
</feature>
<evidence type="ECO:0000256" key="7">
    <source>
        <dbReference type="ARBA" id="ARBA00034808"/>
    </source>
</evidence>
<protein>
    <recommendedName>
        <fullName evidence="7">DNA 3'-5' helicase</fullName>
        <ecNumber evidence="7">5.6.2.4</ecNumber>
    </recommendedName>
</protein>
<keyword evidence="4" id="KW-0238">DNA-binding</keyword>
<evidence type="ECO:0000256" key="6">
    <source>
        <dbReference type="ARBA" id="ARBA00034617"/>
    </source>
</evidence>
<dbReference type="PROSITE" id="PS51194">
    <property type="entry name" value="HELICASE_CTER"/>
    <property type="match status" value="1"/>
</dbReference>
<gene>
    <name evidence="10" type="primary">dpdF</name>
    <name evidence="10" type="ORF">ABDJ40_24275</name>
</gene>
<evidence type="ECO:0000256" key="5">
    <source>
        <dbReference type="ARBA" id="ARBA00023235"/>
    </source>
</evidence>
<dbReference type="RefSeq" id="WP_347613650.1">
    <property type="nucleotide sequence ID" value="NZ_JBDPZC010000024.1"/>
</dbReference>
<evidence type="ECO:0000313" key="10">
    <source>
        <dbReference type="EMBL" id="MEO3715903.1"/>
    </source>
</evidence>
<dbReference type="InterPro" id="IPR011545">
    <property type="entry name" value="DEAD/DEAH_box_helicase_dom"/>
</dbReference>
<dbReference type="SMART" id="SM00490">
    <property type="entry name" value="HELICc"/>
    <property type="match status" value="1"/>
</dbReference>
<keyword evidence="3" id="KW-0067">ATP-binding</keyword>
<dbReference type="NCBIfam" id="NF041063">
    <property type="entry name" value="DpdF"/>
    <property type="match status" value="1"/>
</dbReference>
<dbReference type="SMART" id="SM00487">
    <property type="entry name" value="DEXDc"/>
    <property type="match status" value="1"/>
</dbReference>
<dbReference type="Pfam" id="PF00271">
    <property type="entry name" value="Helicase_C"/>
    <property type="match status" value="1"/>
</dbReference>
<reference evidence="10 11" key="1">
    <citation type="submission" date="2024-05" db="EMBL/GenBank/DDBJ databases">
        <title>Roseateles sp. 2.12 16S ribosomal RNA gene Genome sequencing and assembly.</title>
        <authorList>
            <person name="Woo H."/>
        </authorList>
    </citation>
    <scope>NUCLEOTIDE SEQUENCE [LARGE SCALE GENOMIC DNA]</scope>
    <source>
        <strain evidence="10 11">2.12</strain>
    </source>
</reference>
<keyword evidence="11" id="KW-1185">Reference proteome</keyword>
<evidence type="ECO:0000313" key="11">
    <source>
        <dbReference type="Proteomes" id="UP001462640"/>
    </source>
</evidence>
<comment type="similarity">
    <text evidence="1">Belongs to the helicase family. RecQ subfamily.</text>
</comment>
<accession>A0ABV0GLJ3</accession>
<dbReference type="Pfam" id="PF00270">
    <property type="entry name" value="DEAD"/>
    <property type="match status" value="1"/>
</dbReference>
<dbReference type="PANTHER" id="PTHR13710">
    <property type="entry name" value="DNA HELICASE RECQ FAMILY MEMBER"/>
    <property type="match status" value="1"/>
</dbReference>
<evidence type="ECO:0000259" key="8">
    <source>
        <dbReference type="PROSITE" id="PS51192"/>
    </source>
</evidence>
<evidence type="ECO:0000256" key="4">
    <source>
        <dbReference type="ARBA" id="ARBA00023125"/>
    </source>
</evidence>
<sequence length="863" mass="94887">MSAAVLDDDVMADALARWETHGAAMVQSCAPDALLERLRQVLAALERQNKGMASLDLLSLVRQWQLRRASRGAPAWLRVPDGGGWPSCAAWRSAGFDAAGVDGGIDISAAHPRLPWLGAQDDLFDDAFDEVQVRRTDWVLAEPCIAQATGLSNFTGPGQREAVRALLHLPPQVTLIANLPTGSGKSLLAQLPALMRGEGYLTLVIVPTVALSIDQSARMAELLCRKDPRWEDRPLAYHGGLTTAQRAQIFQGLRDGSLPVLFTSPEAATSTLREALEDSARNGRITHVVVDEAHLVSSWGNGFRPAFQLLPALVKRLRRLGHESARRSIRVVLASATLTPHTVRFLQHAFGNPEHARVVGGIHLRPEPRYAIRRCADLAEKQRLAVEALKVAPRPFILYVTRPEEAQQWIELLRREGFGRLRQFTGETPPAQRQALLDDWRCNRLDGMVATSAFGLGVDKGDVRTIVHATLPESLDRFYQEVGRSGRDGRAAASLLLFTQQDVRQARDMAGESFIGNDIGFDRWTTMIDQPVAKSADSGEVWLDLNRLRPDLRTHGRGNRTWNLRTLNLMAAAGLIELTGLSHRAPSPDGTVREESQEMTDVQAHFAAVRILDAGHRQRAVFDARMHEARQQARQAADWAFDLMLGVAEGRVEMEEALSRLYRLVLPNAWMPVASACGGCSAHWGPPRLRDWVPQPFVARLGLFEERRGPETLLRTLPRAQPNLMFIVVDDVLRVLRAPPGGLADALVGRLQPHTVLLPSSAAQSDVQSLRDCLRRTRSDAFLDRFGSEASSVLDGASGEFRLVFWTDPTMPAMAASQLTGAACALTIVLMTPAITDPLRPDRSWASVLPHADEDAALRALAS</sequence>
<proteinExistence type="inferred from homology"/>
<dbReference type="SUPFAM" id="SSF52540">
    <property type="entry name" value="P-loop containing nucleoside triphosphate hydrolases"/>
    <property type="match status" value="1"/>
</dbReference>
<evidence type="ECO:0000256" key="1">
    <source>
        <dbReference type="ARBA" id="ARBA00005446"/>
    </source>
</evidence>
<evidence type="ECO:0000256" key="2">
    <source>
        <dbReference type="ARBA" id="ARBA00022741"/>
    </source>
</evidence>
<dbReference type="EMBL" id="JBDPZC010000024">
    <property type="protein sequence ID" value="MEO3715903.1"/>
    <property type="molecule type" value="Genomic_DNA"/>
</dbReference>
<keyword evidence="5" id="KW-0413">Isomerase</keyword>
<organism evidence="10 11">
    <name type="scientific">Roseateles flavus</name>
    <dbReference type="NCBI Taxonomy" id="3149041"/>
    <lineage>
        <taxon>Bacteria</taxon>
        <taxon>Pseudomonadati</taxon>
        <taxon>Pseudomonadota</taxon>
        <taxon>Betaproteobacteria</taxon>
        <taxon>Burkholderiales</taxon>
        <taxon>Sphaerotilaceae</taxon>
        <taxon>Roseateles</taxon>
    </lineage>
</organism>
<dbReference type="Proteomes" id="UP001462640">
    <property type="component" value="Unassembled WGS sequence"/>
</dbReference>
<evidence type="ECO:0000256" key="3">
    <source>
        <dbReference type="ARBA" id="ARBA00022840"/>
    </source>
</evidence>